<gene>
    <name evidence="2" type="ORF">PGT21_018498</name>
</gene>
<dbReference type="AlphaFoldDB" id="A0A5B0LTU9"/>
<name>A0A5B0LTU9_PUCGR</name>
<reference evidence="2 3" key="1">
    <citation type="submission" date="2019-05" db="EMBL/GenBank/DDBJ databases">
        <title>Emergence of the Ug99 lineage of the wheat stem rust pathogen through somatic hybridization.</title>
        <authorList>
            <person name="Li F."/>
            <person name="Upadhyaya N.M."/>
            <person name="Sperschneider J."/>
            <person name="Matny O."/>
            <person name="Nguyen-Phuc H."/>
            <person name="Mago R."/>
            <person name="Raley C."/>
            <person name="Miller M.E."/>
            <person name="Silverstein K.A.T."/>
            <person name="Henningsen E."/>
            <person name="Hirsch C.D."/>
            <person name="Visser B."/>
            <person name="Pretorius Z.A."/>
            <person name="Steffenson B.J."/>
            <person name="Schwessinger B."/>
            <person name="Dodds P.N."/>
            <person name="Figueroa M."/>
        </authorList>
    </citation>
    <scope>NUCLEOTIDE SEQUENCE [LARGE SCALE GENOMIC DNA]</scope>
    <source>
        <strain evidence="2">21-0</strain>
    </source>
</reference>
<organism evidence="2 3">
    <name type="scientific">Puccinia graminis f. sp. tritici</name>
    <dbReference type="NCBI Taxonomy" id="56615"/>
    <lineage>
        <taxon>Eukaryota</taxon>
        <taxon>Fungi</taxon>
        <taxon>Dikarya</taxon>
        <taxon>Basidiomycota</taxon>
        <taxon>Pucciniomycotina</taxon>
        <taxon>Pucciniomycetes</taxon>
        <taxon>Pucciniales</taxon>
        <taxon>Pucciniaceae</taxon>
        <taxon>Puccinia</taxon>
    </lineage>
</organism>
<evidence type="ECO:0000256" key="1">
    <source>
        <dbReference type="SAM" id="MobiDB-lite"/>
    </source>
</evidence>
<feature type="compositionally biased region" description="Polar residues" evidence="1">
    <location>
        <begin position="40"/>
        <end position="59"/>
    </location>
</feature>
<evidence type="ECO:0000313" key="3">
    <source>
        <dbReference type="Proteomes" id="UP000324748"/>
    </source>
</evidence>
<feature type="region of interest" description="Disordered" evidence="1">
    <location>
        <begin position="1"/>
        <end position="104"/>
    </location>
</feature>
<feature type="compositionally biased region" description="Basic and acidic residues" evidence="1">
    <location>
        <begin position="1"/>
        <end position="15"/>
    </location>
</feature>
<dbReference type="OrthoDB" id="10441619at2759"/>
<protein>
    <submittedName>
        <fullName evidence="2">Uncharacterized protein</fullName>
    </submittedName>
</protein>
<proteinExistence type="predicted"/>
<dbReference type="Proteomes" id="UP000324748">
    <property type="component" value="Unassembled WGS sequence"/>
</dbReference>
<keyword evidence="3" id="KW-1185">Reference proteome</keyword>
<evidence type="ECO:0000313" key="2">
    <source>
        <dbReference type="EMBL" id="KAA1067842.1"/>
    </source>
</evidence>
<sequence>MGKERKLGELERQQEASRAGRRRQERSKDADSASLKALTTDPTALSTSTSETTNPTCQPTTSKKRKQKSKTSAGIEEKFLRGERSDSEDPETLEQPRKSEGLNEIMKNVKQRASQGRNTSRELEWEWKPNMGVSRRKFFL</sequence>
<dbReference type="EMBL" id="VSWC01000184">
    <property type="protein sequence ID" value="KAA1067842.1"/>
    <property type="molecule type" value="Genomic_DNA"/>
</dbReference>
<feature type="compositionally biased region" description="Basic and acidic residues" evidence="1">
    <location>
        <begin position="75"/>
        <end position="87"/>
    </location>
</feature>
<accession>A0A5B0LTU9</accession>
<comment type="caution">
    <text evidence="2">The sequence shown here is derived from an EMBL/GenBank/DDBJ whole genome shotgun (WGS) entry which is preliminary data.</text>
</comment>